<dbReference type="GO" id="GO:0005783">
    <property type="term" value="C:endoplasmic reticulum"/>
    <property type="evidence" value="ECO:0007669"/>
    <property type="project" value="UniProtKB-SubCell"/>
</dbReference>
<evidence type="ECO:0000256" key="1">
    <source>
        <dbReference type="ARBA" id="ARBA00004555"/>
    </source>
</evidence>
<dbReference type="SUPFAM" id="SSF64356">
    <property type="entry name" value="SNARE-like"/>
    <property type="match status" value="1"/>
</dbReference>
<name>A0A9W5T8I9_BABOV</name>
<evidence type="ECO:0000313" key="9">
    <source>
        <dbReference type="Proteomes" id="UP001057455"/>
    </source>
</evidence>
<keyword evidence="3 7" id="KW-0256">Endoplasmic reticulum</keyword>
<dbReference type="Proteomes" id="UP001057455">
    <property type="component" value="Unassembled WGS sequence"/>
</dbReference>
<dbReference type="SMART" id="SM01399">
    <property type="entry name" value="Sybindin"/>
    <property type="match status" value="1"/>
</dbReference>
<sequence>MAMLALFITNQHGSLIYYKSLNGRDAFSSNDAIRLASTLHGLSTIAPKLCVPKGKAESSLLPQPKGITHIEANSFRLQCLETLTGLKICMVCTSQGPSKEHINVILSYVYELYADFVHKCPFHQPDMPVRSELFDEHISAYFKELAN</sequence>
<dbReference type="GO" id="GO:0005794">
    <property type="term" value="C:Golgi apparatus"/>
    <property type="evidence" value="ECO:0007669"/>
    <property type="project" value="UniProtKB-SubCell"/>
</dbReference>
<comment type="caution">
    <text evidence="8">The sequence shown here is derived from an EMBL/GenBank/DDBJ whole genome shotgun (WGS) entry which is preliminary data.</text>
</comment>
<comment type="subunit">
    <text evidence="7">Part of the multisubunit transport protein particle (TRAPP) complex.</text>
</comment>
<evidence type="ECO:0000256" key="2">
    <source>
        <dbReference type="ARBA" id="ARBA00022448"/>
    </source>
</evidence>
<evidence type="ECO:0000256" key="6">
    <source>
        <dbReference type="ARBA" id="ARBA00038179"/>
    </source>
</evidence>
<dbReference type="InterPro" id="IPR011012">
    <property type="entry name" value="Longin-like_dom_sf"/>
</dbReference>
<gene>
    <name evidence="8" type="ORF">BaOVIS_006940</name>
</gene>
<keyword evidence="9" id="KW-1185">Reference proteome</keyword>
<evidence type="ECO:0000256" key="7">
    <source>
        <dbReference type="RuleBase" id="RU366065"/>
    </source>
</evidence>
<proteinExistence type="inferred from homology"/>
<comment type="similarity">
    <text evidence="6">Belongs to the TRAPP small subunits family. TRAPPC4 subfamily.</text>
</comment>
<dbReference type="CDD" id="cd14856">
    <property type="entry name" value="TRAPPC4_synbindin"/>
    <property type="match status" value="1"/>
</dbReference>
<evidence type="ECO:0000313" key="8">
    <source>
        <dbReference type="EMBL" id="GFE53290.1"/>
    </source>
</evidence>
<comment type="subcellular location">
    <subcellularLocation>
        <location evidence="7">Endoplasmic reticulum</location>
    </subcellularLocation>
    <subcellularLocation>
        <location evidence="7">Golgi apparatus</location>
        <location evidence="7">cis-Golgi network</location>
    </subcellularLocation>
    <subcellularLocation>
        <location evidence="1">Golgi apparatus</location>
    </subcellularLocation>
</comment>
<protein>
    <recommendedName>
        <fullName evidence="7">Trafficking protein particle complex subunit</fullName>
    </recommendedName>
</protein>
<evidence type="ECO:0000256" key="3">
    <source>
        <dbReference type="ARBA" id="ARBA00022824"/>
    </source>
</evidence>
<dbReference type="PANTHER" id="PTHR23249:SF15">
    <property type="entry name" value="TRAFFICKING PROTEIN PARTICLE COMPLEX SUBUNIT 4"/>
    <property type="match status" value="1"/>
</dbReference>
<keyword evidence="4 7" id="KW-0931">ER-Golgi transport</keyword>
<dbReference type="AlphaFoldDB" id="A0A9W5T8I9"/>
<dbReference type="Gene3D" id="3.30.450.70">
    <property type="match status" value="1"/>
</dbReference>
<accession>A0A9W5T8I9</accession>
<dbReference type="GO" id="GO:0006888">
    <property type="term" value="P:endoplasmic reticulum to Golgi vesicle-mediated transport"/>
    <property type="evidence" value="ECO:0007669"/>
    <property type="project" value="UniProtKB-UniRule"/>
</dbReference>
<dbReference type="GO" id="GO:0030008">
    <property type="term" value="C:TRAPP complex"/>
    <property type="evidence" value="ECO:0007669"/>
    <property type="project" value="UniProtKB-UniRule"/>
</dbReference>
<keyword evidence="2 7" id="KW-0813">Transport</keyword>
<dbReference type="OrthoDB" id="246406at2759"/>
<organism evidence="8 9">
    <name type="scientific">Babesia ovis</name>
    <dbReference type="NCBI Taxonomy" id="5869"/>
    <lineage>
        <taxon>Eukaryota</taxon>
        <taxon>Sar</taxon>
        <taxon>Alveolata</taxon>
        <taxon>Apicomplexa</taxon>
        <taxon>Aconoidasida</taxon>
        <taxon>Piroplasmida</taxon>
        <taxon>Babesiidae</taxon>
        <taxon>Babesia</taxon>
    </lineage>
</organism>
<evidence type="ECO:0000256" key="5">
    <source>
        <dbReference type="ARBA" id="ARBA00023034"/>
    </source>
</evidence>
<evidence type="ECO:0000256" key="4">
    <source>
        <dbReference type="ARBA" id="ARBA00022892"/>
    </source>
</evidence>
<dbReference type="EMBL" id="BLIY01000006">
    <property type="protein sequence ID" value="GFE53290.1"/>
    <property type="molecule type" value="Genomic_DNA"/>
</dbReference>
<reference evidence="8" key="1">
    <citation type="submission" date="2019-12" db="EMBL/GenBank/DDBJ databases">
        <title>Genome sequence of Babesia ovis.</title>
        <authorList>
            <person name="Yamagishi J."/>
            <person name="Sevinc F."/>
            <person name="Xuan X."/>
        </authorList>
    </citation>
    <scope>NUCLEOTIDE SEQUENCE</scope>
    <source>
        <strain evidence="8">Selcuk</strain>
    </source>
</reference>
<keyword evidence="5 7" id="KW-0333">Golgi apparatus</keyword>
<dbReference type="PANTHER" id="PTHR23249">
    <property type="entry name" value="TRAFFICKING PROTEIN PARTICLE COMPLEX SUBUNIT"/>
    <property type="match status" value="1"/>
</dbReference>
<dbReference type="Pfam" id="PF04099">
    <property type="entry name" value="Sybindin"/>
    <property type="match status" value="1"/>
</dbReference>
<dbReference type="InterPro" id="IPR007233">
    <property type="entry name" value="TRAPPC"/>
</dbReference>